<gene>
    <name evidence="1" type="ORF">M5K25_026529</name>
</gene>
<reference evidence="1 2" key="1">
    <citation type="journal article" date="2024" name="Plant Biotechnol. J.">
        <title>Dendrobium thyrsiflorum genome and its molecular insights into genes involved in important horticultural traits.</title>
        <authorList>
            <person name="Chen B."/>
            <person name="Wang J.Y."/>
            <person name="Zheng P.J."/>
            <person name="Li K.L."/>
            <person name="Liang Y.M."/>
            <person name="Chen X.F."/>
            <person name="Zhang C."/>
            <person name="Zhao X."/>
            <person name="He X."/>
            <person name="Zhang G.Q."/>
            <person name="Liu Z.J."/>
            <person name="Xu Q."/>
        </authorList>
    </citation>
    <scope>NUCLEOTIDE SEQUENCE [LARGE SCALE GENOMIC DNA]</scope>
    <source>
        <strain evidence="1">GZMU011</strain>
    </source>
</reference>
<accession>A0ABD0TY20</accession>
<dbReference type="AlphaFoldDB" id="A0ABD0TY20"/>
<dbReference type="Proteomes" id="UP001552299">
    <property type="component" value="Unassembled WGS sequence"/>
</dbReference>
<dbReference type="EMBL" id="JANQDX010000019">
    <property type="protein sequence ID" value="KAL0904423.1"/>
    <property type="molecule type" value="Genomic_DNA"/>
</dbReference>
<evidence type="ECO:0000313" key="2">
    <source>
        <dbReference type="Proteomes" id="UP001552299"/>
    </source>
</evidence>
<sequence>MQKTINITPELAQPVDHQSNISTNLPTNPIPQVSGIRTTHEEGNETDRLVHLQTHKNVTNASELMMTPQLESIINEKIKIVISSEQVEKFVSKGRLYPAEYDQVPYPKGYSVPKFNTFNSNGNPEQHFIREFQNVRRVLGNSSPFKESFQEGRRAFIYIVSTKQDRCMADPDLDSGIVYDEQGFIHILHSTFFDVNLRLDHTVEEYVEREIKSQGIVLRLCLCLVNGVNKNMADSIQQTQNKEALFYGENNLMYVDAGSEVDSTLDGIWNSCNTVAN</sequence>
<keyword evidence="2" id="KW-1185">Reference proteome</keyword>
<proteinExistence type="predicted"/>
<name>A0ABD0TY20_DENTH</name>
<evidence type="ECO:0000313" key="1">
    <source>
        <dbReference type="EMBL" id="KAL0904423.1"/>
    </source>
</evidence>
<organism evidence="1 2">
    <name type="scientific">Dendrobium thyrsiflorum</name>
    <name type="common">Pinecone-like raceme dendrobium</name>
    <name type="synonym">Orchid</name>
    <dbReference type="NCBI Taxonomy" id="117978"/>
    <lineage>
        <taxon>Eukaryota</taxon>
        <taxon>Viridiplantae</taxon>
        <taxon>Streptophyta</taxon>
        <taxon>Embryophyta</taxon>
        <taxon>Tracheophyta</taxon>
        <taxon>Spermatophyta</taxon>
        <taxon>Magnoliopsida</taxon>
        <taxon>Liliopsida</taxon>
        <taxon>Asparagales</taxon>
        <taxon>Orchidaceae</taxon>
        <taxon>Epidendroideae</taxon>
        <taxon>Malaxideae</taxon>
        <taxon>Dendrobiinae</taxon>
        <taxon>Dendrobium</taxon>
    </lineage>
</organism>
<protein>
    <submittedName>
        <fullName evidence="1">Uncharacterized protein</fullName>
    </submittedName>
</protein>
<comment type="caution">
    <text evidence="1">The sequence shown here is derived from an EMBL/GenBank/DDBJ whole genome shotgun (WGS) entry which is preliminary data.</text>
</comment>